<evidence type="ECO:0000313" key="3">
    <source>
        <dbReference type="EMBL" id="TLD68626.1"/>
    </source>
</evidence>
<dbReference type="RefSeq" id="WP_138088380.1">
    <property type="nucleotide sequence ID" value="NZ_VAUV01000021.1"/>
</dbReference>
<evidence type="ECO:0000256" key="1">
    <source>
        <dbReference type="ARBA" id="ARBA00022729"/>
    </source>
</evidence>
<dbReference type="InterPro" id="IPR013425">
    <property type="entry name" value="Autotrns_rpt"/>
</dbReference>
<evidence type="ECO:0000256" key="2">
    <source>
        <dbReference type="SAM" id="SignalP"/>
    </source>
</evidence>
<dbReference type="EMBL" id="VAUV01000021">
    <property type="protein sequence ID" value="TLD68626.1"/>
    <property type="molecule type" value="Genomic_DNA"/>
</dbReference>
<dbReference type="NCBIfam" id="TIGR02601">
    <property type="entry name" value="autotrns_rpt"/>
    <property type="match status" value="3"/>
</dbReference>
<feature type="chain" id="PRO_5024339608" evidence="2">
    <location>
        <begin position="36"/>
        <end position="994"/>
    </location>
</feature>
<name>A0A5R8K8J1_9BACT</name>
<organism evidence="3 4">
    <name type="scientific">Phragmitibacter flavus</name>
    <dbReference type="NCBI Taxonomy" id="2576071"/>
    <lineage>
        <taxon>Bacteria</taxon>
        <taxon>Pseudomonadati</taxon>
        <taxon>Verrucomicrobiota</taxon>
        <taxon>Verrucomicrobiia</taxon>
        <taxon>Verrucomicrobiales</taxon>
        <taxon>Verrucomicrobiaceae</taxon>
        <taxon>Phragmitibacter</taxon>
    </lineage>
</organism>
<sequence>MKNPASSIKHTRCLWRKTLLTLGFTAASSLSTITAADFTWQGNQDALWNNGNNWDPAVFPDNTDTAIFNNDGNSFTILDLGGGASILNITYDTTAAAYTIGAGAVGSQTLTLSNTGAITNNAAVTNSQLINANVALGGASATIANHSAASLLTIAGAVSGAGGFTKDGVGALTLSGLNTNTGDTTLNAGTLNLDHAAALGNTTAGALIINGGTINNTSGAAITTTTAKAQTWAGDVTFIGSNNLNFNGGVVTLTGAGSRTVTVSAGTLGVGRITSASTGLNVAGPGVLAVTTSAASTIGGTLDVATGSTLRFNTGATGPLTNDFIATGLTGGGIIENGGGVERWLFINNAVDNTFTGILQNGAAGGMGLNKGGVGTLTLTGANTHSGVTTVRLGNLNLSATGSITASSSTGSIVVNAATGTTATMTVDGGSILVGANNAGNASIIVGNVNGGAGIFNVGAGSDVTTGGVTGPAREIHVGRGGFGTANITGGTVTVGGFIVGGIATNGVGIWNVSGGSVSVGTNGNWGATFGASGGTTGVLNLTGGTFNNTHTGTSAGLWVGENGRAEFNISGTGQANLGGNTSNGNSGLVIGKNNGAAGIVNLGAVGAGGGTISTTMVSHTGNGTGRLNFHGGTLQARTGAAANFMSGLTSAHVYAEGGTIDNNGQAITIAQALLAPTGFGINALDTTGLATTGYTTAPLVTITGGTGTAATANATVDASGNLTGFIITNPGSDYTAGDTLTVTLSGGGKNTTSASTTSATLSENAGGGMTYIGTGTTTLTAANTYTGGTIITQGRLLANNTTGSATGTGSVSVTSGATLGGTGSISGGRTANITLGAGSFLAVGNTHGAGGLAETLELGTGGTITSTADTTFQFDLMGAGTAGAAPAAYNFNNDYLDFTTAAAIDILGVIQLSAADTSSWLPEEQIWKLIDWTGITDLGASMDLVYSGIIDNYVLSSFTDDSGFYIRASLVPEPSRVLLMMAGLCLLGLRRKR</sequence>
<gene>
    <name evidence="3" type="ORF">FEM03_21530</name>
</gene>
<dbReference type="Pfam" id="PF12951">
    <property type="entry name" value="PATR"/>
    <property type="match status" value="3"/>
</dbReference>
<keyword evidence="4" id="KW-1185">Reference proteome</keyword>
<reference evidence="3 4" key="1">
    <citation type="submission" date="2019-05" db="EMBL/GenBank/DDBJ databases">
        <title>Verrucobacter flavum gen. nov., sp. nov. a new member of the family Verrucomicrobiaceae.</title>
        <authorList>
            <person name="Szuroczki S."/>
            <person name="Abbaszade G."/>
            <person name="Szabo A."/>
            <person name="Felfoldi T."/>
            <person name="Schumann P."/>
            <person name="Boka K."/>
            <person name="Keki Z."/>
            <person name="Toumi M."/>
            <person name="Toth E."/>
        </authorList>
    </citation>
    <scope>NUCLEOTIDE SEQUENCE [LARGE SCALE GENOMIC DNA]</scope>
    <source>
        <strain evidence="3 4">MG-N-17</strain>
    </source>
</reference>
<dbReference type="AlphaFoldDB" id="A0A5R8K8J1"/>
<comment type="caution">
    <text evidence="3">The sequence shown here is derived from an EMBL/GenBank/DDBJ whole genome shotgun (WGS) entry which is preliminary data.</text>
</comment>
<dbReference type="OrthoDB" id="200448at2"/>
<dbReference type="NCBIfam" id="TIGR02595">
    <property type="entry name" value="PEP_CTERM"/>
    <property type="match status" value="1"/>
</dbReference>
<dbReference type="Proteomes" id="UP000306196">
    <property type="component" value="Unassembled WGS sequence"/>
</dbReference>
<accession>A0A5R8K8J1</accession>
<keyword evidence="1 2" id="KW-0732">Signal</keyword>
<evidence type="ECO:0000313" key="4">
    <source>
        <dbReference type="Proteomes" id="UP000306196"/>
    </source>
</evidence>
<feature type="signal peptide" evidence="2">
    <location>
        <begin position="1"/>
        <end position="35"/>
    </location>
</feature>
<proteinExistence type="predicted"/>
<protein>
    <submittedName>
        <fullName evidence="3">PEP-CTERM sorting domain-containing protein</fullName>
    </submittedName>
</protein>
<dbReference type="InterPro" id="IPR013424">
    <property type="entry name" value="Ice-binding_C"/>
</dbReference>